<sequence length="92" mass="10660">MTNETLVEIDNLVYLAREPDTLLTEEIEKVITAQNESLIEPMNSLDKEEELETLQFNKQLIELIDSLDDDKKQQLVEILSNSLYQLQKSYSA</sequence>
<keyword evidence="2" id="KW-1185">Reference proteome</keyword>
<dbReference type="Proteomes" id="UP000789920">
    <property type="component" value="Unassembled WGS sequence"/>
</dbReference>
<accession>A0ACA9KJ81</accession>
<comment type="caution">
    <text evidence="1">The sequence shown here is derived from an EMBL/GenBank/DDBJ whole genome shotgun (WGS) entry which is preliminary data.</text>
</comment>
<evidence type="ECO:0000313" key="1">
    <source>
        <dbReference type="EMBL" id="CAG8476831.1"/>
    </source>
</evidence>
<organism evidence="1 2">
    <name type="scientific">Racocetra persica</name>
    <dbReference type="NCBI Taxonomy" id="160502"/>
    <lineage>
        <taxon>Eukaryota</taxon>
        <taxon>Fungi</taxon>
        <taxon>Fungi incertae sedis</taxon>
        <taxon>Mucoromycota</taxon>
        <taxon>Glomeromycotina</taxon>
        <taxon>Glomeromycetes</taxon>
        <taxon>Diversisporales</taxon>
        <taxon>Gigasporaceae</taxon>
        <taxon>Racocetra</taxon>
    </lineage>
</organism>
<reference evidence="1" key="1">
    <citation type="submission" date="2021-06" db="EMBL/GenBank/DDBJ databases">
        <authorList>
            <person name="Kallberg Y."/>
            <person name="Tangrot J."/>
            <person name="Rosling A."/>
        </authorList>
    </citation>
    <scope>NUCLEOTIDE SEQUENCE</scope>
    <source>
        <strain evidence="1">MA461A</strain>
    </source>
</reference>
<evidence type="ECO:0000313" key="2">
    <source>
        <dbReference type="Proteomes" id="UP000789920"/>
    </source>
</evidence>
<proteinExistence type="predicted"/>
<protein>
    <submittedName>
        <fullName evidence="1">17435_t:CDS:1</fullName>
    </submittedName>
</protein>
<gene>
    <name evidence="1" type="ORF">RPERSI_LOCUS810</name>
</gene>
<name>A0ACA9KJ81_9GLOM</name>
<dbReference type="EMBL" id="CAJVQC010000655">
    <property type="protein sequence ID" value="CAG8476831.1"/>
    <property type="molecule type" value="Genomic_DNA"/>
</dbReference>